<dbReference type="InParanoid" id="U5DJY7"/>
<dbReference type="AlphaFoldDB" id="U5DJY7"/>
<accession>U5DJY7</accession>
<gene>
    <name evidence="1" type="ORF">KR51_00026070</name>
</gene>
<dbReference type="InterPro" id="IPR010865">
    <property type="entry name" value="DUF1499"/>
</dbReference>
<evidence type="ECO:0000313" key="2">
    <source>
        <dbReference type="Proteomes" id="UP000016960"/>
    </source>
</evidence>
<protein>
    <recommendedName>
        <fullName evidence="3">DUF1499 domain-containing protein</fullName>
    </recommendedName>
</protein>
<sequence length="177" mass="18922">MFSCLRTLLSGWVVGLLFASALLVGATPPAVAVPTERPAAAPVQLARLFSFSGSQPTNLGVADGRLAPCPPSPNCVSSQSVEEDHRIAPLELPGKPEAAIGRLQSLLEDIDNTKIIETGNRYLYAQFTSRIMGFVDDVEFYVDGDGRVQVRSASRLGESDLGVNRKRIEAIRAALAV</sequence>
<dbReference type="OrthoDB" id="9793534at2"/>
<dbReference type="Pfam" id="PF07386">
    <property type="entry name" value="DUF1499"/>
    <property type="match status" value="1"/>
</dbReference>
<evidence type="ECO:0008006" key="3">
    <source>
        <dbReference type="Google" id="ProtNLM"/>
    </source>
</evidence>
<dbReference type="PATRIC" id="fig|582515.4.peg.2935"/>
<dbReference type="RefSeq" id="WP_022607982.1">
    <property type="nucleotide sequence ID" value="NZ_ASSJ01000066.1"/>
</dbReference>
<dbReference type="STRING" id="582515.KR51_00026070"/>
<dbReference type="eggNOG" id="COG4446">
    <property type="taxonomic scope" value="Bacteria"/>
</dbReference>
<reference evidence="1 2" key="1">
    <citation type="submission" date="2013-05" db="EMBL/GenBank/DDBJ databases">
        <title>Draft genome sequence of Rubidibacter lacunae KORDI 51-2.</title>
        <authorList>
            <person name="Choi D.H."/>
            <person name="Noh J.H."/>
            <person name="Kwon K.-K."/>
            <person name="Lee J.-H."/>
            <person name="Ryu J.-Y."/>
        </authorList>
    </citation>
    <scope>NUCLEOTIDE SEQUENCE [LARGE SCALE GENOMIC DNA]</scope>
    <source>
        <strain evidence="1 2">KORDI 51-2</strain>
    </source>
</reference>
<proteinExistence type="predicted"/>
<keyword evidence="2" id="KW-1185">Reference proteome</keyword>
<name>U5DJY7_9CHRO</name>
<dbReference type="PANTHER" id="PTHR34801:SF6">
    <property type="entry name" value="SLL1620 PROTEIN"/>
    <property type="match status" value="1"/>
</dbReference>
<organism evidence="1 2">
    <name type="scientific">Rubidibacter lacunae KORDI 51-2</name>
    <dbReference type="NCBI Taxonomy" id="582515"/>
    <lineage>
        <taxon>Bacteria</taxon>
        <taxon>Bacillati</taxon>
        <taxon>Cyanobacteriota</taxon>
        <taxon>Cyanophyceae</taxon>
        <taxon>Oscillatoriophycideae</taxon>
        <taxon>Chroococcales</taxon>
        <taxon>Aphanothecaceae</taxon>
        <taxon>Rubidibacter</taxon>
    </lineage>
</organism>
<comment type="caution">
    <text evidence="1">The sequence shown here is derived from an EMBL/GenBank/DDBJ whole genome shotgun (WGS) entry which is preliminary data.</text>
</comment>
<dbReference type="PANTHER" id="PTHR34801">
    <property type="entry name" value="EXPRESSED PROTEIN"/>
    <property type="match status" value="1"/>
</dbReference>
<dbReference type="EMBL" id="ASSJ01000066">
    <property type="protein sequence ID" value="ERN40894.1"/>
    <property type="molecule type" value="Genomic_DNA"/>
</dbReference>
<dbReference type="Proteomes" id="UP000016960">
    <property type="component" value="Unassembled WGS sequence"/>
</dbReference>
<evidence type="ECO:0000313" key="1">
    <source>
        <dbReference type="EMBL" id="ERN40894.1"/>
    </source>
</evidence>